<evidence type="ECO:0000313" key="2">
    <source>
        <dbReference type="Proteomes" id="UP000431269"/>
    </source>
</evidence>
<dbReference type="KEGG" id="tsv:DSM104635_00212"/>
<organism evidence="1 2">
    <name type="scientific">Terricaulis silvestris</name>
    <dbReference type="NCBI Taxonomy" id="2686094"/>
    <lineage>
        <taxon>Bacteria</taxon>
        <taxon>Pseudomonadati</taxon>
        <taxon>Pseudomonadota</taxon>
        <taxon>Alphaproteobacteria</taxon>
        <taxon>Caulobacterales</taxon>
        <taxon>Caulobacteraceae</taxon>
        <taxon>Terricaulis</taxon>
    </lineage>
</organism>
<dbReference type="SUPFAM" id="SSF53756">
    <property type="entry name" value="UDP-Glycosyltransferase/glycogen phosphorylase"/>
    <property type="match status" value="1"/>
</dbReference>
<dbReference type="Gene3D" id="3.40.50.2000">
    <property type="entry name" value="Glycogen Phosphorylase B"/>
    <property type="match status" value="2"/>
</dbReference>
<gene>
    <name evidence="1" type="ORF">DSM104635_00212</name>
</gene>
<protein>
    <submittedName>
        <fullName evidence="1">Uncharacterized protein</fullName>
    </submittedName>
</protein>
<keyword evidence="2" id="KW-1185">Reference proteome</keyword>
<dbReference type="EMBL" id="CP047045">
    <property type="protein sequence ID" value="QGZ93402.1"/>
    <property type="molecule type" value="Genomic_DNA"/>
</dbReference>
<reference evidence="2" key="1">
    <citation type="submission" date="2019-12" db="EMBL/GenBank/DDBJ databases">
        <title>Complete genome of Terracaulis silvestris 0127_4.</title>
        <authorList>
            <person name="Vieira S."/>
            <person name="Riedel T."/>
            <person name="Sproer C."/>
            <person name="Pascual J."/>
            <person name="Boedeker C."/>
            <person name="Overmann J."/>
        </authorList>
    </citation>
    <scope>NUCLEOTIDE SEQUENCE [LARGE SCALE GENOMIC DNA]</scope>
    <source>
        <strain evidence="2">0127_4</strain>
    </source>
</reference>
<evidence type="ECO:0000313" key="1">
    <source>
        <dbReference type="EMBL" id="QGZ93402.1"/>
    </source>
</evidence>
<dbReference type="AlphaFoldDB" id="A0A6I6MPB8"/>
<accession>A0A6I6MPB8</accession>
<dbReference type="Proteomes" id="UP000431269">
    <property type="component" value="Chromosome"/>
</dbReference>
<name>A0A6I6MPB8_9CAUL</name>
<proteinExistence type="predicted"/>
<sequence>MSIGRICILSPSHLATNPRLVKEAHALTDAGYDVRVIYGLSVPRAREHDALLADPRWRASSVPFGPFEARPSLYFAQAITRHSARLLVRLGYRGERAIAAAHAAATTGLLKTALNTPADLYIAHYVAALPAAARAAQRYGARYAFDAEDFHLGDLSDDPKHEFEKLIIRGIESRYLPGAAYVTAAAPMIADAYAQTYQIPRPTVVLNTFPRAWAPGEWSPKGSATPGPSLYWFSQTVGPGRGLETAIQAIALTSSSPHLYVRGKAAAGFDKRLRALAMQQGVGDRLHLIAPETPLAMERLGAQYDIGFSGETGFSRNNSLALGNKLFSYLCSGLPILASSTASHQAIATELGDAMALFPAGNAAALATLLDDLLLNPVRLAAAREDAWRLGQGRYCWEEEQGALLRSVDAAFVRITATTRASR</sequence>